<reference evidence="12 13" key="2">
    <citation type="submission" date="2019-06" db="EMBL/GenBank/DDBJ databases">
        <title>Co-occurence of chitin degradation, pigmentation and bioactivity in marine Pseudoalteromonas.</title>
        <authorList>
            <person name="Sonnenschein E.C."/>
            <person name="Bech P.K."/>
        </authorList>
    </citation>
    <scope>NUCLEOTIDE SEQUENCE [LARGE SCALE GENOMIC DNA]</scope>
    <source>
        <strain evidence="13">S3790</strain>
        <strain evidence="11 12">S3895</strain>
    </source>
</reference>
<evidence type="ECO:0000313" key="13">
    <source>
        <dbReference type="Proteomes" id="UP000307217"/>
    </source>
</evidence>
<evidence type="ECO:0000256" key="1">
    <source>
        <dbReference type="ARBA" id="ARBA00000971"/>
    </source>
</evidence>
<keyword evidence="4 6" id="KW-0697">Rotamase</keyword>
<evidence type="ECO:0000256" key="7">
    <source>
        <dbReference type="RuleBase" id="RU003915"/>
    </source>
</evidence>
<sequence length="160" mass="17542">MSTTHIILLVVLIVIGGFIYKNKQQQKEVAGLNRVKAQEFLAENAKKVGIHETSSGLQYEVLVEGEGEIHPSATSKVNVHYHGTMLDGSVFDSSVERNSPISFGLNQVISGWTEGVQLMKAGDKFRFFIHPNLGYGDQAAGKIEPGSLLIFEVELLKIES</sequence>
<dbReference type="EC" id="5.2.1.8" evidence="7"/>
<dbReference type="RefSeq" id="WP_138589586.1">
    <property type="nucleotide sequence ID" value="NZ_PNBW01000019.1"/>
</dbReference>
<dbReference type="InterPro" id="IPR000774">
    <property type="entry name" value="PPIase_FKBP_N"/>
</dbReference>
<evidence type="ECO:0000256" key="6">
    <source>
        <dbReference type="PROSITE-ProRule" id="PRU00277"/>
    </source>
</evidence>
<keyword evidence="8" id="KW-0472">Membrane</keyword>
<comment type="caution">
    <text evidence="10">The sequence shown here is derived from an EMBL/GenBank/DDBJ whole genome shotgun (WGS) entry which is preliminary data.</text>
</comment>
<feature type="transmembrane region" description="Helical" evidence="8">
    <location>
        <begin position="6"/>
        <end position="22"/>
    </location>
</feature>
<dbReference type="GO" id="GO:0003755">
    <property type="term" value="F:peptidyl-prolyl cis-trans isomerase activity"/>
    <property type="evidence" value="ECO:0007669"/>
    <property type="project" value="UniProtKB-UniRule"/>
</dbReference>
<dbReference type="PANTHER" id="PTHR43811:SF57">
    <property type="entry name" value="FKBP-TYPE PEPTIDYL-PROLYL CIS-TRANS ISOMERASE FKPA-RELATED"/>
    <property type="match status" value="1"/>
</dbReference>
<organism evidence="10 13">
    <name type="scientific">Pseudoalteromonas aurantia</name>
    <dbReference type="NCBI Taxonomy" id="43654"/>
    <lineage>
        <taxon>Bacteria</taxon>
        <taxon>Pseudomonadati</taxon>
        <taxon>Pseudomonadota</taxon>
        <taxon>Gammaproteobacteria</taxon>
        <taxon>Alteromonadales</taxon>
        <taxon>Pseudoalteromonadaceae</taxon>
        <taxon>Pseudoalteromonas</taxon>
    </lineage>
</organism>
<dbReference type="InterPro" id="IPR046357">
    <property type="entry name" value="PPIase_dom_sf"/>
</dbReference>
<dbReference type="Pfam" id="PF00254">
    <property type="entry name" value="FKBP_C"/>
    <property type="match status" value="1"/>
</dbReference>
<evidence type="ECO:0000259" key="9">
    <source>
        <dbReference type="PROSITE" id="PS50059"/>
    </source>
</evidence>
<dbReference type="Proteomes" id="UP000307164">
    <property type="component" value="Unassembled WGS sequence"/>
</dbReference>
<reference evidence="10" key="3">
    <citation type="submission" date="2019-09" db="EMBL/GenBank/DDBJ databases">
        <title>Co-occurence of chitin degradation, pigmentation and bioactivity in marine Pseudoalteromonas.</title>
        <authorList>
            <person name="Sonnenschein E.C."/>
            <person name="Bech P.K."/>
        </authorList>
    </citation>
    <scope>NUCLEOTIDE SEQUENCE</scope>
    <source>
        <strain evidence="10">S3790</strain>
    </source>
</reference>
<protein>
    <recommendedName>
        <fullName evidence="7">Peptidyl-prolyl cis-trans isomerase</fullName>
        <ecNumber evidence="7">5.2.1.8</ecNumber>
    </recommendedName>
</protein>
<keyword evidence="5 6" id="KW-0413">Isomerase</keyword>
<dbReference type="Pfam" id="PF01346">
    <property type="entry name" value="FKBP_N"/>
    <property type="match status" value="1"/>
</dbReference>
<evidence type="ECO:0000313" key="10">
    <source>
        <dbReference type="EMBL" id="TMO70435.1"/>
    </source>
</evidence>
<dbReference type="OrthoDB" id="9814548at2"/>
<evidence type="ECO:0000313" key="11">
    <source>
        <dbReference type="EMBL" id="TMO77697.1"/>
    </source>
</evidence>
<dbReference type="AlphaFoldDB" id="A0A5S3VEF8"/>
<evidence type="ECO:0000256" key="8">
    <source>
        <dbReference type="SAM" id="Phobius"/>
    </source>
</evidence>
<keyword evidence="12" id="KW-1185">Reference proteome</keyword>
<feature type="domain" description="PPIase FKBP-type" evidence="9">
    <location>
        <begin position="74"/>
        <end position="159"/>
    </location>
</feature>
<keyword evidence="3" id="KW-0732">Signal</keyword>
<keyword evidence="8" id="KW-0812">Transmembrane</keyword>
<comment type="catalytic activity">
    <reaction evidence="1 6 7">
        <text>[protein]-peptidylproline (omega=180) = [protein]-peptidylproline (omega=0)</text>
        <dbReference type="Rhea" id="RHEA:16237"/>
        <dbReference type="Rhea" id="RHEA-COMP:10747"/>
        <dbReference type="Rhea" id="RHEA-COMP:10748"/>
        <dbReference type="ChEBI" id="CHEBI:83833"/>
        <dbReference type="ChEBI" id="CHEBI:83834"/>
        <dbReference type="EC" id="5.2.1.8"/>
    </reaction>
</comment>
<evidence type="ECO:0000256" key="5">
    <source>
        <dbReference type="ARBA" id="ARBA00023235"/>
    </source>
</evidence>
<name>A0A5S3VEF8_9GAMM</name>
<proteinExistence type="inferred from homology"/>
<dbReference type="Proteomes" id="UP000307217">
    <property type="component" value="Unassembled WGS sequence"/>
</dbReference>
<keyword evidence="8" id="KW-1133">Transmembrane helix</keyword>
<dbReference type="FunFam" id="3.10.50.40:FF:000045">
    <property type="entry name" value="Peptidyl-prolyl cis-trans isomerase"/>
    <property type="match status" value="1"/>
</dbReference>
<dbReference type="EMBL" id="PNBW01000019">
    <property type="protein sequence ID" value="TMO77697.1"/>
    <property type="molecule type" value="Genomic_DNA"/>
</dbReference>
<dbReference type="GO" id="GO:0006457">
    <property type="term" value="P:protein folding"/>
    <property type="evidence" value="ECO:0007669"/>
    <property type="project" value="InterPro"/>
</dbReference>
<dbReference type="PANTHER" id="PTHR43811">
    <property type="entry name" value="FKBP-TYPE PEPTIDYL-PROLYL CIS-TRANS ISOMERASE FKPA"/>
    <property type="match status" value="1"/>
</dbReference>
<dbReference type="Gene3D" id="3.10.50.40">
    <property type="match status" value="1"/>
</dbReference>
<evidence type="ECO:0000313" key="12">
    <source>
        <dbReference type="Proteomes" id="UP000307164"/>
    </source>
</evidence>
<accession>A0A5S3VEF8</accession>
<reference evidence="12 13" key="1">
    <citation type="submission" date="2018-01" db="EMBL/GenBank/DDBJ databases">
        <authorList>
            <person name="Paulsen S."/>
            <person name="Gram L.K."/>
        </authorList>
    </citation>
    <scope>NUCLEOTIDE SEQUENCE [LARGE SCALE GENOMIC DNA]</scope>
    <source>
        <strain evidence="10 13">S3790</strain>
        <strain evidence="11 12">S3895</strain>
    </source>
</reference>
<dbReference type="PROSITE" id="PS50059">
    <property type="entry name" value="FKBP_PPIASE"/>
    <property type="match status" value="1"/>
</dbReference>
<comment type="similarity">
    <text evidence="2 7">Belongs to the FKBP-type PPIase family.</text>
</comment>
<dbReference type="EMBL" id="PNBX01000003">
    <property type="protein sequence ID" value="TMO70435.1"/>
    <property type="molecule type" value="Genomic_DNA"/>
</dbReference>
<gene>
    <name evidence="10" type="ORF">CWC19_01050</name>
    <name evidence="11" type="ORF">CWC20_03680</name>
</gene>
<evidence type="ECO:0000256" key="3">
    <source>
        <dbReference type="ARBA" id="ARBA00022729"/>
    </source>
</evidence>
<evidence type="ECO:0000256" key="4">
    <source>
        <dbReference type="ARBA" id="ARBA00023110"/>
    </source>
</evidence>
<dbReference type="SUPFAM" id="SSF54534">
    <property type="entry name" value="FKBP-like"/>
    <property type="match status" value="1"/>
</dbReference>
<evidence type="ECO:0000256" key="2">
    <source>
        <dbReference type="ARBA" id="ARBA00006577"/>
    </source>
</evidence>
<dbReference type="InterPro" id="IPR001179">
    <property type="entry name" value="PPIase_FKBP_dom"/>
</dbReference>